<organism evidence="2 3">
    <name type="scientific">Apatococcus fuscideae</name>
    <dbReference type="NCBI Taxonomy" id="2026836"/>
    <lineage>
        <taxon>Eukaryota</taxon>
        <taxon>Viridiplantae</taxon>
        <taxon>Chlorophyta</taxon>
        <taxon>core chlorophytes</taxon>
        <taxon>Trebouxiophyceae</taxon>
        <taxon>Chlorellales</taxon>
        <taxon>Chlorellaceae</taxon>
        <taxon>Apatococcus</taxon>
    </lineage>
</organism>
<feature type="region of interest" description="Disordered" evidence="1">
    <location>
        <begin position="485"/>
        <end position="790"/>
    </location>
</feature>
<accession>A0AAW1T241</accession>
<feature type="compositionally biased region" description="Basic residues" evidence="1">
    <location>
        <begin position="781"/>
        <end position="790"/>
    </location>
</feature>
<feature type="compositionally biased region" description="Basic and acidic residues" evidence="1">
    <location>
        <begin position="617"/>
        <end position="631"/>
    </location>
</feature>
<name>A0AAW1T241_9CHLO</name>
<evidence type="ECO:0000313" key="3">
    <source>
        <dbReference type="Proteomes" id="UP001485043"/>
    </source>
</evidence>
<feature type="compositionally biased region" description="Polar residues" evidence="1">
    <location>
        <begin position="704"/>
        <end position="717"/>
    </location>
</feature>
<dbReference type="InterPro" id="IPR052087">
    <property type="entry name" value="RRP12"/>
</dbReference>
<keyword evidence="3" id="KW-1185">Reference proteome</keyword>
<feature type="compositionally biased region" description="Basic and acidic residues" evidence="1">
    <location>
        <begin position="746"/>
        <end position="763"/>
    </location>
</feature>
<gene>
    <name evidence="2" type="ORF">WJX84_009478</name>
</gene>
<evidence type="ECO:0000256" key="1">
    <source>
        <dbReference type="SAM" id="MobiDB-lite"/>
    </source>
</evidence>
<proteinExistence type="predicted"/>
<evidence type="ECO:0008006" key="4">
    <source>
        <dbReference type="Google" id="ProtNLM"/>
    </source>
</evidence>
<reference evidence="2 3" key="1">
    <citation type="journal article" date="2024" name="Nat. Commun.">
        <title>Phylogenomics reveals the evolutionary origins of lichenization in chlorophyte algae.</title>
        <authorList>
            <person name="Puginier C."/>
            <person name="Libourel C."/>
            <person name="Otte J."/>
            <person name="Skaloud P."/>
            <person name="Haon M."/>
            <person name="Grisel S."/>
            <person name="Petersen M."/>
            <person name="Berrin J.G."/>
            <person name="Delaux P.M."/>
            <person name="Dal Grande F."/>
            <person name="Keller J."/>
        </authorList>
    </citation>
    <scope>NUCLEOTIDE SEQUENCE [LARGE SCALE GENOMIC DNA]</scope>
    <source>
        <strain evidence="2 3">SAG 2523</strain>
    </source>
</reference>
<feature type="compositionally biased region" description="Low complexity" evidence="1">
    <location>
        <begin position="508"/>
        <end position="521"/>
    </location>
</feature>
<dbReference type="PANTHER" id="PTHR48287">
    <property type="entry name" value="ARM REPEAT SUPERFAMILY PROTEIN"/>
    <property type="match status" value="1"/>
</dbReference>
<dbReference type="SUPFAM" id="SSF48371">
    <property type="entry name" value="ARM repeat"/>
    <property type="match status" value="1"/>
</dbReference>
<dbReference type="Gene3D" id="1.25.10.10">
    <property type="entry name" value="Leucine-rich Repeat Variant"/>
    <property type="match status" value="1"/>
</dbReference>
<protein>
    <recommendedName>
        <fullName evidence="4">Ribosomal RNA-processing protein 12-like conserved domain-containing protein</fullName>
    </recommendedName>
</protein>
<evidence type="ECO:0000313" key="2">
    <source>
        <dbReference type="EMBL" id="KAK9863569.1"/>
    </source>
</evidence>
<dbReference type="InterPro" id="IPR016024">
    <property type="entry name" value="ARM-type_fold"/>
</dbReference>
<feature type="compositionally biased region" description="Basic residues" evidence="1">
    <location>
        <begin position="485"/>
        <end position="494"/>
    </location>
</feature>
<dbReference type="InterPro" id="IPR011989">
    <property type="entry name" value="ARM-like"/>
</dbReference>
<dbReference type="Proteomes" id="UP001485043">
    <property type="component" value="Unassembled WGS sequence"/>
</dbReference>
<dbReference type="PANTHER" id="PTHR48287:SF1">
    <property type="entry name" value="ARM REPEAT SUPERFAMILY PROTEIN"/>
    <property type="match status" value="1"/>
</dbReference>
<dbReference type="AlphaFoldDB" id="A0AAW1T241"/>
<sequence length="790" mass="85467">MCNTWSLFSTPAPWLLLTAGIIDGTFCIWQHAREVGTAFEKRADLRLSICLGLQRLCLQTRQVLKAAGQMSGVGSANPTGITDQEDDEVLPEGNPAQEVPPHFTPEMASQNLATLRLFAKNWLPLLRNAFVAGDAEQRAYIGPCISAYAALCEPQTLADPFRNTIRTLIKIATDAAAELPASDAVTAGGENPSERRCTFLDLALYLSSGLDASAIAILYKAIKPILQERDQAVQKKAYKLLAHMCEQRQDFLADSFGDVLETLPEVPGVAGREELSTPEKRQQVVSTLVSEIILCVKEVNRRTRVAAFELLIGLAHAMDTSYPAPLPSLDASMGVSQAQEQKQGGLQMLFTMVLGGLVGATPHMVAASVMALARLMYEFAGQLEALAPQLLPVILSLLRSKSREIIKSVLGFLKVVAMRLPAAQLDENLKPILEGLMLWAHDSKNKFKLKVRVIVERLARRCGFQAVWQHIPEKDRKLLAHIRKERQRHERKRQGASEAGEGLDGQDAKSAASRARTAAKSEWQASQVFSDDDGDAGDAATVRSQPAGSRSVASARAKSVAGTVSGAKSQRGARQHAGRAMQEGDEPMDLLDSGLARRMARSGSQPGQAVDPDDFERDNGNRIIIKDDDQPTIKPKRKRGGGLDAADSEDSDFDDLRGIHGATAAARDAAKSVRFATSGPASHRGGTAASSRGGTMISRRSKARSQMSVGSAGNKSHSGSRFKAKKGAGGDTKGNSKVEPYAYWPMDRRMLNRRPDKKREARTGLDGVVRAAKKGSSQGSRAKRKKTSQQ</sequence>
<feature type="compositionally biased region" description="Low complexity" evidence="1">
    <location>
        <begin position="547"/>
        <end position="562"/>
    </location>
</feature>
<comment type="caution">
    <text evidence="2">The sequence shown here is derived from an EMBL/GenBank/DDBJ whole genome shotgun (WGS) entry which is preliminary data.</text>
</comment>
<dbReference type="EMBL" id="JALJOV010000455">
    <property type="protein sequence ID" value="KAK9863569.1"/>
    <property type="molecule type" value="Genomic_DNA"/>
</dbReference>